<keyword evidence="1" id="KW-1133">Transmembrane helix</keyword>
<protein>
    <recommendedName>
        <fullName evidence="6">PAS domain-containing protein</fullName>
    </recommendedName>
</protein>
<evidence type="ECO:0000313" key="5">
    <source>
        <dbReference type="Proteomes" id="UP001162131"/>
    </source>
</evidence>
<feature type="transmembrane region" description="Helical" evidence="1">
    <location>
        <begin position="1049"/>
        <end position="1079"/>
    </location>
</feature>
<dbReference type="CDD" id="cd00130">
    <property type="entry name" value="PAS"/>
    <property type="match status" value="1"/>
</dbReference>
<dbReference type="Pfam" id="PF25474">
    <property type="entry name" value="TPR_TmcB"/>
    <property type="match status" value="1"/>
</dbReference>
<feature type="domain" description="PAS fold" evidence="2">
    <location>
        <begin position="579"/>
        <end position="671"/>
    </location>
</feature>
<dbReference type="GO" id="GO:0006355">
    <property type="term" value="P:regulation of DNA-templated transcription"/>
    <property type="evidence" value="ECO:0007669"/>
    <property type="project" value="InterPro"/>
</dbReference>
<keyword evidence="1" id="KW-0812">Transmembrane</keyword>
<dbReference type="InterPro" id="IPR000014">
    <property type="entry name" value="PAS"/>
</dbReference>
<feature type="transmembrane region" description="Helical" evidence="1">
    <location>
        <begin position="861"/>
        <end position="883"/>
    </location>
</feature>
<reference evidence="4" key="1">
    <citation type="submission" date="2021-09" db="EMBL/GenBank/DDBJ databases">
        <authorList>
            <consortium name="AG Swart"/>
            <person name="Singh M."/>
            <person name="Singh A."/>
            <person name="Seah K."/>
            <person name="Emmerich C."/>
        </authorList>
    </citation>
    <scope>NUCLEOTIDE SEQUENCE</scope>
    <source>
        <strain evidence="4">ATCC30299</strain>
    </source>
</reference>
<accession>A0AAU9JSY1</accession>
<dbReference type="Proteomes" id="UP001162131">
    <property type="component" value="Unassembled WGS sequence"/>
</dbReference>
<dbReference type="SUPFAM" id="SSF55785">
    <property type="entry name" value="PYP-like sensor domain (PAS domain)"/>
    <property type="match status" value="1"/>
</dbReference>
<sequence length="1378" mass="162437">MIDNLVEDLENISYPFARKETLKDWEKLKVYFYDFLTCFFQPQFNKKIQYKNQLLIETIKHVILCTQVISILWYPSMKIKGWSSCSIIWKFIWFVNYDSLLTHLRIYRLGFIIQVSIMGYLFIIWLLFFILNFFNRRISQGFIYVSQIITSFLATISFIPSLTILLVTFKYSTFDFSEVQEYYENDKSSFDCSIYGAILSPIFLVFLILVAFLNEFFTADLKHSNSTKNIRARSHSTLDLIWLAFCIIQVNIFIFVDQKLMAWYWTALLIMSIYLLIQFWIDLPYYSSMLNSIHTSKFGIISVCSIAFLCGYWNDDARTLTVLCIFFPPLVIFLSFALTFKRYSRLKTHTNSPRHQFHFERCLRHSLVDQYCDNIEEIIKIFSECFNKKKIDMDGLFVIWEANFCISIAKNERLGRLKLTKMSQIRENIEANYQKFRIINKLGKKSLSNLSEIKYMEYLTKLDEVKKYDKKICYELFKFWTEISSRKPKFTKLKPMMEKISNHSIKIKTLYKSILTNNNYSEAWELYGTFLKNILGEHEKGNLVLKKRNENKEMNSTRVSNSKIEYNENLCVILISLDADSFGTISYINKKASQVLKVSLDEAIGRDINDFIPKPYSLFHSEKMKQFYVNGIKTRLERLNFLVLQDGYGHIFECNLVIELTAFNNKAYFMVRFIEILCNRQVILLSKEGEIYNHSENLGPIIGYQQKDFSHLNISDVFPGVKLNKLYLFLPKIIMSNETKLALVHVQIAINLYTIHLIFVISDSLDIEKWQNEEAPEQIEFFGQSECQLNENYEEIRHKNPKNTLISINSADQISKAFLYEENLWEKAADYRVDQNQEKNILADQLSARYIRRTEYSIRKFWWILLYAILAMIGTNTGILIYIINNVNHTTSMEVFSNLGSIIFYIGTTPIWIRVAESEKMQGEFNSTEAMINLKYIRTSLIQLQNSLKSDYSEWSYCPSSEIIVRNIVPVWEFGQEPKIKHYNFYDFVSLFIEYIGKTIEDFSTKISYKDDIKWLEANSLSYPFQYSNAALEDLVECEKNRIYDKSQVVIILIIVGTLICGACLALLMYFSFILKFIYDKAWTYLRKSAIFNHILLKQACLDRLISVHGVEMTNEHILYEIIPKNMNFNIKTTLTKNFFIRLCIFVIISLCFYLFTVFYSYDICENYMINRPKLLQLFNKQRIVLGKILYYTKEISESCLDDYPNSCAFQDPRTEFDKLIEEYQNLDSNKLLSNGMIEFQSDDMKRDLYEKTDYSGDYLKYGLIPAAHSLIFDSIYMRGSYNESEFLNLFSESTFLQLAMSEFLPLSEKRTKHAIFFQLNIIVYTTVIFSIALGALYLCYYLPYLKREISFLKKSRILPKIISNLTSHKSEVEYKQA</sequence>
<dbReference type="InterPro" id="IPR057352">
    <property type="entry name" value="TPR_TmcB/C"/>
</dbReference>
<feature type="transmembrane region" description="Helical" evidence="1">
    <location>
        <begin position="295"/>
        <end position="314"/>
    </location>
</feature>
<name>A0AAU9JSY1_9CILI</name>
<evidence type="ECO:0000259" key="2">
    <source>
        <dbReference type="Pfam" id="PF00989"/>
    </source>
</evidence>
<evidence type="ECO:0008006" key="6">
    <source>
        <dbReference type="Google" id="ProtNLM"/>
    </source>
</evidence>
<comment type="caution">
    <text evidence="4">The sequence shown here is derived from an EMBL/GenBank/DDBJ whole genome shotgun (WGS) entry which is preliminary data.</text>
</comment>
<gene>
    <name evidence="4" type="ORF">BSTOLATCC_MIC46653</name>
</gene>
<dbReference type="Gene3D" id="3.30.450.20">
    <property type="entry name" value="PAS domain"/>
    <property type="match status" value="1"/>
</dbReference>
<dbReference type="PANTHER" id="PTHR31600:SF2">
    <property type="entry name" value="GAMETE ENRICHED GENE 10 PROTEIN-RELATED"/>
    <property type="match status" value="1"/>
</dbReference>
<dbReference type="PANTHER" id="PTHR31600">
    <property type="entry name" value="TINY MACROCYSTS PROTEIN B-RELATED"/>
    <property type="match status" value="1"/>
</dbReference>
<organism evidence="4 5">
    <name type="scientific">Blepharisma stoltei</name>
    <dbReference type="NCBI Taxonomy" id="1481888"/>
    <lineage>
        <taxon>Eukaryota</taxon>
        <taxon>Sar</taxon>
        <taxon>Alveolata</taxon>
        <taxon>Ciliophora</taxon>
        <taxon>Postciliodesmatophora</taxon>
        <taxon>Heterotrichea</taxon>
        <taxon>Heterotrichida</taxon>
        <taxon>Blepharismidae</taxon>
        <taxon>Blepharisma</taxon>
    </lineage>
</organism>
<feature type="transmembrane region" description="Helical" evidence="1">
    <location>
        <begin position="262"/>
        <end position="283"/>
    </location>
</feature>
<feature type="transmembrane region" description="Helical" evidence="1">
    <location>
        <begin position="895"/>
        <end position="913"/>
    </location>
</feature>
<evidence type="ECO:0000256" key="1">
    <source>
        <dbReference type="SAM" id="Phobius"/>
    </source>
</evidence>
<dbReference type="InterPro" id="IPR052994">
    <property type="entry name" value="Tiny_macrocysts_regulators"/>
</dbReference>
<feature type="transmembrane region" description="Helical" evidence="1">
    <location>
        <begin position="1139"/>
        <end position="1162"/>
    </location>
</feature>
<dbReference type="Pfam" id="PF00989">
    <property type="entry name" value="PAS"/>
    <property type="match status" value="1"/>
</dbReference>
<feature type="transmembrane region" description="Helical" evidence="1">
    <location>
        <begin position="142"/>
        <end position="169"/>
    </location>
</feature>
<feature type="transmembrane region" description="Helical" evidence="1">
    <location>
        <begin position="320"/>
        <end position="340"/>
    </location>
</feature>
<keyword evidence="1" id="KW-0472">Membrane</keyword>
<dbReference type="EMBL" id="CAJZBQ010000046">
    <property type="protein sequence ID" value="CAG9328660.1"/>
    <property type="molecule type" value="Genomic_DNA"/>
</dbReference>
<evidence type="ECO:0000313" key="4">
    <source>
        <dbReference type="EMBL" id="CAG9328660.1"/>
    </source>
</evidence>
<feature type="domain" description="TmcB/TmcC TPR repeats" evidence="3">
    <location>
        <begin position="453"/>
        <end position="553"/>
    </location>
</feature>
<feature type="transmembrane region" description="Helical" evidence="1">
    <location>
        <begin position="1320"/>
        <end position="1344"/>
    </location>
</feature>
<feature type="transmembrane region" description="Helical" evidence="1">
    <location>
        <begin position="106"/>
        <end position="130"/>
    </location>
</feature>
<feature type="transmembrane region" description="Helical" evidence="1">
    <location>
        <begin position="238"/>
        <end position="256"/>
    </location>
</feature>
<proteinExistence type="predicted"/>
<dbReference type="InterPro" id="IPR013767">
    <property type="entry name" value="PAS_fold"/>
</dbReference>
<feature type="transmembrane region" description="Helical" evidence="1">
    <location>
        <begin position="194"/>
        <end position="217"/>
    </location>
</feature>
<dbReference type="InterPro" id="IPR035965">
    <property type="entry name" value="PAS-like_dom_sf"/>
</dbReference>
<evidence type="ECO:0000259" key="3">
    <source>
        <dbReference type="Pfam" id="PF25474"/>
    </source>
</evidence>
<keyword evidence="5" id="KW-1185">Reference proteome</keyword>